<dbReference type="Proteomes" id="UP000594454">
    <property type="component" value="Chromosome 7"/>
</dbReference>
<accession>A0A7R8V715</accession>
<reference evidence="1 2" key="1">
    <citation type="submission" date="2020-11" db="EMBL/GenBank/DDBJ databases">
        <authorList>
            <person name="Wallbank WR R."/>
            <person name="Pardo Diaz C."/>
            <person name="Kozak K."/>
            <person name="Martin S."/>
            <person name="Jiggins C."/>
            <person name="Moest M."/>
            <person name="Warren A I."/>
            <person name="Generalovic N T."/>
            <person name="Byers J.R.P. K."/>
            <person name="Montejo-Kovacevich G."/>
            <person name="Yen C E."/>
        </authorList>
    </citation>
    <scope>NUCLEOTIDE SEQUENCE [LARGE SCALE GENOMIC DNA]</scope>
</reference>
<protein>
    <submittedName>
        <fullName evidence="1">Uncharacterized protein</fullName>
    </submittedName>
</protein>
<proteinExistence type="predicted"/>
<evidence type="ECO:0000313" key="2">
    <source>
        <dbReference type="Proteomes" id="UP000594454"/>
    </source>
</evidence>
<dbReference type="EMBL" id="LR899015">
    <property type="protein sequence ID" value="CAD7094101.1"/>
    <property type="molecule type" value="Genomic_DNA"/>
</dbReference>
<dbReference type="InParanoid" id="A0A7R8V715"/>
<sequence>MVQPKQGQRYFEVCKTEQFLGICDAILAEQGNYGEGPRDSLIHSCLTKPSGLEVHHWLQKGRLFRLRNFETLQPDSVERLLR</sequence>
<name>A0A7R8V715_HERIL</name>
<evidence type="ECO:0000313" key="1">
    <source>
        <dbReference type="EMBL" id="CAD7094101.1"/>
    </source>
</evidence>
<organism evidence="1 2">
    <name type="scientific">Hermetia illucens</name>
    <name type="common">Black soldier fly</name>
    <dbReference type="NCBI Taxonomy" id="343691"/>
    <lineage>
        <taxon>Eukaryota</taxon>
        <taxon>Metazoa</taxon>
        <taxon>Ecdysozoa</taxon>
        <taxon>Arthropoda</taxon>
        <taxon>Hexapoda</taxon>
        <taxon>Insecta</taxon>
        <taxon>Pterygota</taxon>
        <taxon>Neoptera</taxon>
        <taxon>Endopterygota</taxon>
        <taxon>Diptera</taxon>
        <taxon>Brachycera</taxon>
        <taxon>Stratiomyomorpha</taxon>
        <taxon>Stratiomyidae</taxon>
        <taxon>Hermetiinae</taxon>
        <taxon>Hermetia</taxon>
    </lineage>
</organism>
<dbReference type="AlphaFoldDB" id="A0A7R8V715"/>
<gene>
    <name evidence="1" type="ORF">HERILL_LOCUS16330</name>
</gene>
<keyword evidence="2" id="KW-1185">Reference proteome</keyword>